<dbReference type="PANTHER" id="PTHR43806:SF11">
    <property type="entry name" value="CEREVISIN-RELATED"/>
    <property type="match status" value="1"/>
</dbReference>
<dbReference type="AlphaFoldDB" id="A0A239J6Z0"/>
<feature type="signal peptide" evidence="7">
    <location>
        <begin position="1"/>
        <end position="22"/>
    </location>
</feature>
<keyword evidence="4 6" id="KW-0720">Serine protease</keyword>
<dbReference type="InterPro" id="IPR036852">
    <property type="entry name" value="Peptidase_S8/S53_dom_sf"/>
</dbReference>
<dbReference type="InterPro" id="IPR015500">
    <property type="entry name" value="Peptidase_S8_subtilisin-rel"/>
</dbReference>
<dbReference type="PROSITE" id="PS00136">
    <property type="entry name" value="SUBTILASE_ASP"/>
    <property type="match status" value="1"/>
</dbReference>
<evidence type="ECO:0000256" key="7">
    <source>
        <dbReference type="SAM" id="SignalP"/>
    </source>
</evidence>
<evidence type="ECO:0000256" key="5">
    <source>
        <dbReference type="PIRSR" id="PIRSR615500-1"/>
    </source>
</evidence>
<dbReference type="EMBL" id="FZOU01000003">
    <property type="protein sequence ID" value="SNT01585.1"/>
    <property type="molecule type" value="Genomic_DNA"/>
</dbReference>
<dbReference type="RefSeq" id="WP_089408555.1">
    <property type="nucleotide sequence ID" value="NZ_FZOU01000003.1"/>
</dbReference>
<evidence type="ECO:0000259" key="8">
    <source>
        <dbReference type="Pfam" id="PF00082"/>
    </source>
</evidence>
<reference evidence="9 10" key="1">
    <citation type="submission" date="2017-06" db="EMBL/GenBank/DDBJ databases">
        <authorList>
            <person name="Kim H.J."/>
            <person name="Triplett B.A."/>
        </authorList>
    </citation>
    <scope>NUCLEOTIDE SEQUENCE [LARGE SCALE GENOMIC DNA]</scope>
    <source>
        <strain evidence="9 10">DSM 18704</strain>
    </source>
</reference>
<dbReference type="OrthoDB" id="9798386at2"/>
<keyword evidence="2 6" id="KW-0645">Protease</keyword>
<keyword evidence="7" id="KW-0732">Signal</keyword>
<dbReference type="PROSITE" id="PS51892">
    <property type="entry name" value="SUBTILASE"/>
    <property type="match status" value="1"/>
</dbReference>
<dbReference type="Proteomes" id="UP000198356">
    <property type="component" value="Unassembled WGS sequence"/>
</dbReference>
<dbReference type="GO" id="GO:0006508">
    <property type="term" value="P:proteolysis"/>
    <property type="evidence" value="ECO:0007669"/>
    <property type="project" value="UniProtKB-KW"/>
</dbReference>
<evidence type="ECO:0000313" key="10">
    <source>
        <dbReference type="Proteomes" id="UP000198356"/>
    </source>
</evidence>
<dbReference type="PROSITE" id="PS51257">
    <property type="entry name" value="PROKAR_LIPOPROTEIN"/>
    <property type="match status" value="1"/>
</dbReference>
<sequence length="474" mass="47922">MHLPKRILLATAALFITACAQAQQHRLLVVYRDGVVPADAELRAHAAGARMLRRHDRLGIALIGATDTASAKKTLAAQTDVEAVVEDRVLSATSITISNLPIQINTLQSYDGLYNTPQGWAVRAAGGAPTQWATTQGKGVRIAILDSGVDATHPDLAPNLALNLSEIDQTALPSPCDDGTPQDQTGHGSWTASLAAGALGPGTGDVAGVAPAATILNIKVLERLPAVTGDATTCGAGQASGLLSWVLQGIDDAVANRADVISMSLGTLVDLSTGDGAGLKATFDRVTYAASQAGVILIAAAGNDGVDLSNPRYIELPAQARGVVAITASTNPDCAENLLANAACVAGAVTMPYYSNYGAPLNALSAPGGSYPEGPANDVTKPTGWIVGACSSGLAGTQPSTSTIDQMHSYGCFGLGHQGYVQAMGTSASAALAAGSAALIRAAHPTWDAATVIAAMYSTAVNGQINTASAVALP</sequence>
<evidence type="ECO:0000256" key="1">
    <source>
        <dbReference type="ARBA" id="ARBA00011073"/>
    </source>
</evidence>
<dbReference type="GO" id="GO:0004252">
    <property type="term" value="F:serine-type endopeptidase activity"/>
    <property type="evidence" value="ECO:0007669"/>
    <property type="project" value="UniProtKB-UniRule"/>
</dbReference>
<dbReference type="PANTHER" id="PTHR43806">
    <property type="entry name" value="PEPTIDASE S8"/>
    <property type="match status" value="1"/>
</dbReference>
<gene>
    <name evidence="9" type="ORF">SAMN05421770_103468</name>
</gene>
<organism evidence="9 10">
    <name type="scientific">Granulicella rosea</name>
    <dbReference type="NCBI Taxonomy" id="474952"/>
    <lineage>
        <taxon>Bacteria</taxon>
        <taxon>Pseudomonadati</taxon>
        <taxon>Acidobacteriota</taxon>
        <taxon>Terriglobia</taxon>
        <taxon>Terriglobales</taxon>
        <taxon>Acidobacteriaceae</taxon>
        <taxon>Granulicella</taxon>
    </lineage>
</organism>
<evidence type="ECO:0000256" key="6">
    <source>
        <dbReference type="PROSITE-ProRule" id="PRU01240"/>
    </source>
</evidence>
<name>A0A239J6Z0_9BACT</name>
<accession>A0A239J6Z0</accession>
<comment type="similarity">
    <text evidence="1 6">Belongs to the peptidase S8 family.</text>
</comment>
<keyword evidence="10" id="KW-1185">Reference proteome</keyword>
<dbReference type="PRINTS" id="PR00723">
    <property type="entry name" value="SUBTILISIN"/>
</dbReference>
<feature type="active site" description="Charge relay system" evidence="5 6">
    <location>
        <position position="146"/>
    </location>
</feature>
<feature type="active site" description="Charge relay system" evidence="5 6">
    <location>
        <position position="187"/>
    </location>
</feature>
<dbReference type="SUPFAM" id="SSF52743">
    <property type="entry name" value="Subtilisin-like"/>
    <property type="match status" value="1"/>
</dbReference>
<feature type="chain" id="PRO_5012059877" evidence="7">
    <location>
        <begin position="23"/>
        <end position="474"/>
    </location>
</feature>
<dbReference type="Pfam" id="PF00082">
    <property type="entry name" value="Peptidase_S8"/>
    <property type="match status" value="1"/>
</dbReference>
<dbReference type="Gene3D" id="3.40.50.200">
    <property type="entry name" value="Peptidase S8/S53 domain"/>
    <property type="match status" value="1"/>
</dbReference>
<proteinExistence type="inferred from homology"/>
<evidence type="ECO:0000313" key="9">
    <source>
        <dbReference type="EMBL" id="SNT01585.1"/>
    </source>
</evidence>
<dbReference type="InterPro" id="IPR023827">
    <property type="entry name" value="Peptidase_S8_Asp-AS"/>
</dbReference>
<feature type="domain" description="Peptidase S8/S53" evidence="8">
    <location>
        <begin position="137"/>
        <end position="466"/>
    </location>
</feature>
<keyword evidence="3 6" id="KW-0378">Hydrolase</keyword>
<feature type="active site" description="Charge relay system" evidence="5 6">
    <location>
        <position position="427"/>
    </location>
</feature>
<evidence type="ECO:0000256" key="4">
    <source>
        <dbReference type="ARBA" id="ARBA00022825"/>
    </source>
</evidence>
<dbReference type="InterPro" id="IPR050131">
    <property type="entry name" value="Peptidase_S8_subtilisin-like"/>
</dbReference>
<dbReference type="InterPro" id="IPR000209">
    <property type="entry name" value="Peptidase_S8/S53_dom"/>
</dbReference>
<evidence type="ECO:0000256" key="3">
    <source>
        <dbReference type="ARBA" id="ARBA00022801"/>
    </source>
</evidence>
<evidence type="ECO:0000256" key="2">
    <source>
        <dbReference type="ARBA" id="ARBA00022670"/>
    </source>
</evidence>
<protein>
    <submittedName>
        <fullName evidence="9">Subtilase family protein</fullName>
    </submittedName>
</protein>